<sequence length="223" mass="24111">MTWWLGLIVVPLAGYLVGSVPTALWVGRLLRGVDIRDHGSGNAGATNALRVFGWKIGLFVLLVDMGKGFVACWWLWRLGPLLSPAFELLSVSWQLIAGFAAVLGHIFSVFAGFRGGKGVGTAAGMFLALLPVQTALVILLFVLVTWRFRWVSLGSLSAAATLPLLVWVSARWAAAPIPAPLVWTTTGVALLIFAAHHQNIRRLRQGREPRLGEEPQKKGRAGS</sequence>
<keyword evidence="12" id="KW-1185">Reference proteome</keyword>
<keyword evidence="5 10" id="KW-1133">Transmembrane helix</keyword>
<dbReference type="GO" id="GO:0008654">
    <property type="term" value="P:phospholipid biosynthetic process"/>
    <property type="evidence" value="ECO:0007669"/>
    <property type="project" value="UniProtKB-UniRule"/>
</dbReference>
<keyword evidence="2 10" id="KW-0444">Lipid biosynthesis</keyword>
<keyword evidence="4 10" id="KW-0812">Transmembrane</keyword>
<dbReference type="HAMAP" id="MF_01043">
    <property type="entry name" value="PlsY"/>
    <property type="match status" value="1"/>
</dbReference>
<dbReference type="EC" id="2.3.1.275" evidence="10"/>
<evidence type="ECO:0000256" key="1">
    <source>
        <dbReference type="ARBA" id="ARBA00022475"/>
    </source>
</evidence>
<feature type="transmembrane region" description="Helical" evidence="10">
    <location>
        <begin position="176"/>
        <end position="195"/>
    </location>
</feature>
<dbReference type="EMBL" id="JAFREP010000002">
    <property type="protein sequence ID" value="MBO1317444.1"/>
    <property type="molecule type" value="Genomic_DNA"/>
</dbReference>
<evidence type="ECO:0000256" key="10">
    <source>
        <dbReference type="HAMAP-Rule" id="MF_01043"/>
    </source>
</evidence>
<keyword evidence="6 10" id="KW-0443">Lipid metabolism</keyword>
<comment type="caution">
    <text evidence="11">The sequence shown here is derived from an EMBL/GenBank/DDBJ whole genome shotgun (WGS) entry which is preliminary data.</text>
</comment>
<dbReference type="InterPro" id="IPR003811">
    <property type="entry name" value="G3P_acylTferase_PlsY"/>
</dbReference>
<evidence type="ECO:0000256" key="8">
    <source>
        <dbReference type="ARBA" id="ARBA00023209"/>
    </source>
</evidence>
<comment type="pathway">
    <text evidence="10">Lipid metabolism; phospholipid metabolism.</text>
</comment>
<evidence type="ECO:0000256" key="2">
    <source>
        <dbReference type="ARBA" id="ARBA00022516"/>
    </source>
</evidence>
<dbReference type="AlphaFoldDB" id="A0A8J7U284"/>
<accession>A0A8J7U284</accession>
<dbReference type="UniPathway" id="UPA00085"/>
<evidence type="ECO:0000256" key="7">
    <source>
        <dbReference type="ARBA" id="ARBA00023136"/>
    </source>
</evidence>
<dbReference type="Proteomes" id="UP000664417">
    <property type="component" value="Unassembled WGS sequence"/>
</dbReference>
<dbReference type="NCBIfam" id="TIGR00023">
    <property type="entry name" value="glycerol-3-phosphate 1-O-acyltransferase PlsY"/>
    <property type="match status" value="1"/>
</dbReference>
<keyword evidence="7 10" id="KW-0472">Membrane</keyword>
<dbReference type="PANTHER" id="PTHR30309">
    <property type="entry name" value="INNER MEMBRANE PROTEIN YGIH"/>
    <property type="match status" value="1"/>
</dbReference>
<evidence type="ECO:0000256" key="9">
    <source>
        <dbReference type="ARBA" id="ARBA00023264"/>
    </source>
</evidence>
<proteinExistence type="inferred from homology"/>
<evidence type="ECO:0000256" key="3">
    <source>
        <dbReference type="ARBA" id="ARBA00022679"/>
    </source>
</evidence>
<evidence type="ECO:0000256" key="4">
    <source>
        <dbReference type="ARBA" id="ARBA00022692"/>
    </source>
</evidence>
<keyword evidence="8 10" id="KW-0594">Phospholipid biosynthesis</keyword>
<keyword evidence="3 10" id="KW-0808">Transferase</keyword>
<organism evidence="11 12">
    <name type="scientific">Acanthopleuribacter pedis</name>
    <dbReference type="NCBI Taxonomy" id="442870"/>
    <lineage>
        <taxon>Bacteria</taxon>
        <taxon>Pseudomonadati</taxon>
        <taxon>Acidobacteriota</taxon>
        <taxon>Holophagae</taxon>
        <taxon>Acanthopleuribacterales</taxon>
        <taxon>Acanthopleuribacteraceae</taxon>
        <taxon>Acanthopleuribacter</taxon>
    </lineage>
</organism>
<dbReference type="SMART" id="SM01207">
    <property type="entry name" value="G3P_acyltransf"/>
    <property type="match status" value="1"/>
</dbReference>
<feature type="transmembrane region" description="Helical" evidence="10">
    <location>
        <begin position="119"/>
        <end position="143"/>
    </location>
</feature>
<protein>
    <recommendedName>
        <fullName evidence="10">Glycerol-3-phosphate acyltransferase</fullName>
    </recommendedName>
    <alternativeName>
        <fullName evidence="10">Acyl-PO4 G3P acyltransferase</fullName>
    </alternativeName>
    <alternativeName>
        <fullName evidence="10">Acyl-phosphate--glycerol-3-phosphate acyltransferase</fullName>
    </alternativeName>
    <alternativeName>
        <fullName evidence="10">G3P acyltransferase</fullName>
        <shortName evidence="10">GPAT</shortName>
        <ecNumber evidence="10">2.3.1.275</ecNumber>
    </alternativeName>
    <alternativeName>
        <fullName evidence="10">Lysophosphatidic acid synthase</fullName>
        <shortName evidence="10">LPA synthase</shortName>
    </alternativeName>
</protein>
<feature type="transmembrane region" description="Helical" evidence="10">
    <location>
        <begin position="88"/>
        <end position="113"/>
    </location>
</feature>
<evidence type="ECO:0000313" key="12">
    <source>
        <dbReference type="Proteomes" id="UP000664417"/>
    </source>
</evidence>
<keyword evidence="9 10" id="KW-1208">Phospholipid metabolism</keyword>
<comment type="subunit">
    <text evidence="10">Probably interacts with PlsX.</text>
</comment>
<dbReference type="GO" id="GO:0005886">
    <property type="term" value="C:plasma membrane"/>
    <property type="evidence" value="ECO:0007669"/>
    <property type="project" value="UniProtKB-SubCell"/>
</dbReference>
<keyword evidence="11" id="KW-0012">Acyltransferase</keyword>
<evidence type="ECO:0000256" key="6">
    <source>
        <dbReference type="ARBA" id="ARBA00023098"/>
    </source>
</evidence>
<reference evidence="11" key="1">
    <citation type="submission" date="2021-03" db="EMBL/GenBank/DDBJ databases">
        <authorList>
            <person name="Wang G."/>
        </authorList>
    </citation>
    <scope>NUCLEOTIDE SEQUENCE</scope>
    <source>
        <strain evidence="11">KCTC 12899</strain>
    </source>
</reference>
<evidence type="ECO:0000256" key="5">
    <source>
        <dbReference type="ARBA" id="ARBA00022989"/>
    </source>
</evidence>
<comment type="similarity">
    <text evidence="10">Belongs to the PlsY family.</text>
</comment>
<comment type="subcellular location">
    <subcellularLocation>
        <location evidence="10">Cell membrane</location>
        <topology evidence="10">Multi-pass membrane protein</topology>
    </subcellularLocation>
</comment>
<dbReference type="RefSeq" id="WP_207856680.1">
    <property type="nucleotide sequence ID" value="NZ_JAFREP010000002.1"/>
</dbReference>
<dbReference type="PANTHER" id="PTHR30309:SF0">
    <property type="entry name" value="GLYCEROL-3-PHOSPHATE ACYLTRANSFERASE-RELATED"/>
    <property type="match status" value="1"/>
</dbReference>
<evidence type="ECO:0000313" key="11">
    <source>
        <dbReference type="EMBL" id="MBO1317444.1"/>
    </source>
</evidence>
<gene>
    <name evidence="10 11" type="primary">plsY</name>
    <name evidence="11" type="ORF">J3U88_03160</name>
</gene>
<comment type="catalytic activity">
    <reaction evidence="10">
        <text>an acyl phosphate + sn-glycerol 3-phosphate = a 1-acyl-sn-glycero-3-phosphate + phosphate</text>
        <dbReference type="Rhea" id="RHEA:34075"/>
        <dbReference type="ChEBI" id="CHEBI:43474"/>
        <dbReference type="ChEBI" id="CHEBI:57597"/>
        <dbReference type="ChEBI" id="CHEBI:57970"/>
        <dbReference type="ChEBI" id="CHEBI:59918"/>
        <dbReference type="EC" id="2.3.1.275"/>
    </reaction>
</comment>
<feature type="transmembrane region" description="Helical" evidence="10">
    <location>
        <begin position="56"/>
        <end position="76"/>
    </location>
</feature>
<comment type="function">
    <text evidence="10">Catalyzes the transfer of an acyl group from acyl-phosphate (acyl-PO(4)) to glycerol-3-phosphate (G3P) to form lysophosphatidic acid (LPA). This enzyme utilizes acyl-phosphate as fatty acyl donor, but not acyl-CoA or acyl-ACP.</text>
</comment>
<name>A0A8J7U284_9BACT</name>
<keyword evidence="1 10" id="KW-1003">Cell membrane</keyword>
<dbReference type="GO" id="GO:0043772">
    <property type="term" value="F:acyl-phosphate glycerol-3-phosphate acyltransferase activity"/>
    <property type="evidence" value="ECO:0007669"/>
    <property type="project" value="UniProtKB-UniRule"/>
</dbReference>
<dbReference type="Pfam" id="PF02660">
    <property type="entry name" value="G3P_acyltransf"/>
    <property type="match status" value="1"/>
</dbReference>